<evidence type="ECO:0000256" key="1">
    <source>
        <dbReference type="ARBA" id="ARBA00004442"/>
    </source>
</evidence>
<dbReference type="GO" id="GO:0009279">
    <property type="term" value="C:cell outer membrane"/>
    <property type="evidence" value="ECO:0007669"/>
    <property type="project" value="UniProtKB-SubCell"/>
</dbReference>
<dbReference type="InterPro" id="IPR033985">
    <property type="entry name" value="SusD-like_N"/>
</dbReference>
<evidence type="ECO:0000313" key="8">
    <source>
        <dbReference type="EMBL" id="SEA85628.1"/>
    </source>
</evidence>
<feature type="domain" description="SusD-like N-terminal" evidence="7">
    <location>
        <begin position="112"/>
        <end position="240"/>
    </location>
</feature>
<proteinExistence type="inferred from homology"/>
<keyword evidence="3" id="KW-0732">Signal</keyword>
<dbReference type="SUPFAM" id="SSF48452">
    <property type="entry name" value="TPR-like"/>
    <property type="match status" value="1"/>
</dbReference>
<evidence type="ECO:0000256" key="2">
    <source>
        <dbReference type="ARBA" id="ARBA00006275"/>
    </source>
</evidence>
<accession>A0A1H4ELS8</accession>
<keyword evidence="9" id="KW-1185">Reference proteome</keyword>
<feature type="domain" description="RagB/SusD" evidence="6">
    <location>
        <begin position="356"/>
        <end position="487"/>
    </location>
</feature>
<evidence type="ECO:0000256" key="5">
    <source>
        <dbReference type="ARBA" id="ARBA00023237"/>
    </source>
</evidence>
<keyword evidence="5" id="KW-0998">Cell outer membrane</keyword>
<dbReference type="OrthoDB" id="625727at2"/>
<evidence type="ECO:0000256" key="3">
    <source>
        <dbReference type="ARBA" id="ARBA00022729"/>
    </source>
</evidence>
<comment type="similarity">
    <text evidence="2">Belongs to the SusD family.</text>
</comment>
<dbReference type="Pfam" id="PF07980">
    <property type="entry name" value="SusD_RagB"/>
    <property type="match status" value="1"/>
</dbReference>
<dbReference type="AlphaFoldDB" id="A0A1H4ELS8"/>
<name>A0A1H4ELS8_9BACT</name>
<comment type="subcellular location">
    <subcellularLocation>
        <location evidence="1">Cell outer membrane</location>
    </subcellularLocation>
</comment>
<evidence type="ECO:0000256" key="4">
    <source>
        <dbReference type="ARBA" id="ARBA00023136"/>
    </source>
</evidence>
<reference evidence="9" key="1">
    <citation type="submission" date="2016-10" db="EMBL/GenBank/DDBJ databases">
        <authorList>
            <person name="Varghese N."/>
            <person name="Submissions S."/>
        </authorList>
    </citation>
    <scope>NUCLEOTIDE SEQUENCE [LARGE SCALE GENOMIC DNA]</scope>
    <source>
        <strain evidence="9">DSM 23920</strain>
    </source>
</reference>
<dbReference type="InterPro" id="IPR012944">
    <property type="entry name" value="SusD_RagB_dom"/>
</dbReference>
<evidence type="ECO:0000313" key="9">
    <source>
        <dbReference type="Proteomes" id="UP000199656"/>
    </source>
</evidence>
<dbReference type="CDD" id="cd08977">
    <property type="entry name" value="SusD"/>
    <property type="match status" value="1"/>
</dbReference>
<dbReference type="Proteomes" id="UP000199656">
    <property type="component" value="Unassembled WGS sequence"/>
</dbReference>
<keyword evidence="4" id="KW-0472">Membrane</keyword>
<organism evidence="8 9">
    <name type="scientific">Chitinophaga terrae</name>
    <name type="common">ex Kim and Jung 2007</name>
    <dbReference type="NCBI Taxonomy" id="408074"/>
    <lineage>
        <taxon>Bacteria</taxon>
        <taxon>Pseudomonadati</taxon>
        <taxon>Bacteroidota</taxon>
        <taxon>Chitinophagia</taxon>
        <taxon>Chitinophagales</taxon>
        <taxon>Chitinophagaceae</taxon>
        <taxon>Chitinophaga</taxon>
    </lineage>
</organism>
<dbReference type="Pfam" id="PF14322">
    <property type="entry name" value="SusD-like_3"/>
    <property type="match status" value="1"/>
</dbReference>
<dbReference type="InterPro" id="IPR011990">
    <property type="entry name" value="TPR-like_helical_dom_sf"/>
</dbReference>
<dbReference type="Gene3D" id="1.25.40.390">
    <property type="match status" value="1"/>
</dbReference>
<gene>
    <name evidence="8" type="ORF">SAMN05660909_03790</name>
</gene>
<evidence type="ECO:0000259" key="7">
    <source>
        <dbReference type="Pfam" id="PF14322"/>
    </source>
</evidence>
<dbReference type="PROSITE" id="PS51257">
    <property type="entry name" value="PROKAR_LIPOPROTEIN"/>
    <property type="match status" value="1"/>
</dbReference>
<protein>
    <submittedName>
        <fullName evidence="8">SusD family protein</fullName>
    </submittedName>
</protein>
<dbReference type="STRING" id="408074.SAMN05660909_03790"/>
<sequence>MFNQQMKRTIKHRFYKSLSLFTLAGSLVLTGCEKYLDGTQLPAGTIEAEDVYVNDNMASTVVTGMYMNLTNNAGFNGGTGSNLGYVLALYTDEAKSTLSGNFADIVYKNAIQSSESPYWSAYYKMLFVANAAIKGINNSSGKLQYKDQWLGETYFLRALFYFYLVNLYGPVPLALSTDYTVNNRLSRAPMADVYNQIVADLKLAQSMLPANYRNGYGAATTSRVRPNSAAATALLARVYLYMGDWANAEAQATAVISNQLYDTVGLNNVFIANSKETIWSVAPKTASPAYEFNFYNNGMPATIMPPQGPNSFLVYSTVSDPLLNAFEPGDRRFTEWLRPVTILASGTQPAKTMYFPAKFKSSVNNAEYQVPLRLAEQYLIRAEARAMQDKGNAAEDLNLIRTRAGLPSIQPATKPALLAAIAKERQIELFSEYGHRFFDLKRTGKLDEVMNVVAPAKPTTWKSYMANWPIPPNDILSNPNLTPNPGYAK</sequence>
<evidence type="ECO:0000259" key="6">
    <source>
        <dbReference type="Pfam" id="PF07980"/>
    </source>
</evidence>
<dbReference type="EMBL" id="FNRL01000019">
    <property type="protein sequence ID" value="SEA85628.1"/>
    <property type="molecule type" value="Genomic_DNA"/>
</dbReference>